<dbReference type="Proteomes" id="UP000275078">
    <property type="component" value="Unassembled WGS sequence"/>
</dbReference>
<organism evidence="1 2">
    <name type="scientific">Ascobolus immersus RN42</name>
    <dbReference type="NCBI Taxonomy" id="1160509"/>
    <lineage>
        <taxon>Eukaryota</taxon>
        <taxon>Fungi</taxon>
        <taxon>Dikarya</taxon>
        <taxon>Ascomycota</taxon>
        <taxon>Pezizomycotina</taxon>
        <taxon>Pezizomycetes</taxon>
        <taxon>Pezizales</taxon>
        <taxon>Ascobolaceae</taxon>
        <taxon>Ascobolus</taxon>
    </lineage>
</organism>
<name>A0A3N4HMU6_ASCIM</name>
<protein>
    <submittedName>
        <fullName evidence="1">Uncharacterized protein</fullName>
    </submittedName>
</protein>
<evidence type="ECO:0000313" key="1">
    <source>
        <dbReference type="EMBL" id="RPA74246.1"/>
    </source>
</evidence>
<sequence length="106" mass="12031">MSSESLASFQSASGQAGLDLATTTLNDTDYSEAFQSLYQLRLIEEAKHLAIGSALDIRGARLGILKFWLCVLVEQIRDGRLKLGEERRKRKREVMWEESDGSRVRR</sequence>
<reference evidence="1 2" key="1">
    <citation type="journal article" date="2018" name="Nat. Ecol. Evol.">
        <title>Pezizomycetes genomes reveal the molecular basis of ectomycorrhizal truffle lifestyle.</title>
        <authorList>
            <person name="Murat C."/>
            <person name="Payen T."/>
            <person name="Noel B."/>
            <person name="Kuo A."/>
            <person name="Morin E."/>
            <person name="Chen J."/>
            <person name="Kohler A."/>
            <person name="Krizsan K."/>
            <person name="Balestrini R."/>
            <person name="Da Silva C."/>
            <person name="Montanini B."/>
            <person name="Hainaut M."/>
            <person name="Levati E."/>
            <person name="Barry K.W."/>
            <person name="Belfiori B."/>
            <person name="Cichocki N."/>
            <person name="Clum A."/>
            <person name="Dockter R.B."/>
            <person name="Fauchery L."/>
            <person name="Guy J."/>
            <person name="Iotti M."/>
            <person name="Le Tacon F."/>
            <person name="Lindquist E.A."/>
            <person name="Lipzen A."/>
            <person name="Malagnac F."/>
            <person name="Mello A."/>
            <person name="Molinier V."/>
            <person name="Miyauchi S."/>
            <person name="Poulain J."/>
            <person name="Riccioni C."/>
            <person name="Rubini A."/>
            <person name="Sitrit Y."/>
            <person name="Splivallo R."/>
            <person name="Traeger S."/>
            <person name="Wang M."/>
            <person name="Zifcakova L."/>
            <person name="Wipf D."/>
            <person name="Zambonelli A."/>
            <person name="Paolocci F."/>
            <person name="Nowrousian M."/>
            <person name="Ottonello S."/>
            <person name="Baldrian P."/>
            <person name="Spatafora J.W."/>
            <person name="Henrissat B."/>
            <person name="Nagy L.G."/>
            <person name="Aury J.M."/>
            <person name="Wincker P."/>
            <person name="Grigoriev I.V."/>
            <person name="Bonfante P."/>
            <person name="Martin F.M."/>
        </authorList>
    </citation>
    <scope>NUCLEOTIDE SEQUENCE [LARGE SCALE GENOMIC DNA]</scope>
    <source>
        <strain evidence="1 2">RN42</strain>
    </source>
</reference>
<accession>A0A3N4HMU6</accession>
<proteinExistence type="predicted"/>
<evidence type="ECO:0000313" key="2">
    <source>
        <dbReference type="Proteomes" id="UP000275078"/>
    </source>
</evidence>
<gene>
    <name evidence="1" type="ORF">BJ508DRAFT_313070</name>
</gene>
<dbReference type="AlphaFoldDB" id="A0A3N4HMU6"/>
<keyword evidence="2" id="KW-1185">Reference proteome</keyword>
<dbReference type="EMBL" id="ML119796">
    <property type="protein sequence ID" value="RPA74246.1"/>
    <property type="molecule type" value="Genomic_DNA"/>
</dbReference>